<comment type="caution">
    <text evidence="1">The sequence shown here is derived from an EMBL/GenBank/DDBJ whole genome shotgun (WGS) entry which is preliminary data.</text>
</comment>
<evidence type="ECO:0000313" key="1">
    <source>
        <dbReference type="EMBL" id="MDT0307410.1"/>
    </source>
</evidence>
<gene>
    <name evidence="1" type="ORF">RM780_10590</name>
</gene>
<evidence type="ECO:0008006" key="3">
    <source>
        <dbReference type="Google" id="ProtNLM"/>
    </source>
</evidence>
<dbReference type="Proteomes" id="UP001183388">
    <property type="component" value="Unassembled WGS sequence"/>
</dbReference>
<dbReference type="EMBL" id="JAVREN010000011">
    <property type="protein sequence ID" value="MDT0307410.1"/>
    <property type="molecule type" value="Genomic_DNA"/>
</dbReference>
<accession>A0ABU2L7C8</accession>
<reference evidence="2" key="1">
    <citation type="submission" date="2023-07" db="EMBL/GenBank/DDBJ databases">
        <title>30 novel species of actinomycetes from the DSMZ collection.</title>
        <authorList>
            <person name="Nouioui I."/>
        </authorList>
    </citation>
    <scope>NUCLEOTIDE SEQUENCE [LARGE SCALE GENOMIC DNA]</scope>
    <source>
        <strain evidence="2">DSM 44917</strain>
    </source>
</reference>
<evidence type="ECO:0000313" key="2">
    <source>
        <dbReference type="Proteomes" id="UP001183388"/>
    </source>
</evidence>
<sequence length="222" mass="23706">MGSWMGLAGPSVRGEAGAVWGAERRRGARTVMARVVRDLPPGGTAGGYREARRAGVRAFTLRREGAGGELLARVRTPAAEGARGMTYEVVGADGRPLALIRREPLAFPRRWRARWTVLPQGSGGFEATGWTGGRLGWWLWLPTVPAQVALAFAAEGEFTGAGPSQRVRLRSGGRVVADHRPGASRMGLPVPGWDPAVAAALLVLLESWVPGRRRRPAHPDGV</sequence>
<proteinExistence type="predicted"/>
<name>A0ABU2L7C8_9ACTN</name>
<protein>
    <recommendedName>
        <fullName evidence="3">Phosphodiesterase</fullName>
    </recommendedName>
</protein>
<organism evidence="1 2">
    <name type="scientific">Streptomyces boetiae</name>
    <dbReference type="NCBI Taxonomy" id="3075541"/>
    <lineage>
        <taxon>Bacteria</taxon>
        <taxon>Bacillati</taxon>
        <taxon>Actinomycetota</taxon>
        <taxon>Actinomycetes</taxon>
        <taxon>Kitasatosporales</taxon>
        <taxon>Streptomycetaceae</taxon>
        <taxon>Streptomyces</taxon>
    </lineage>
</organism>
<keyword evidence="2" id="KW-1185">Reference proteome</keyword>
<dbReference type="RefSeq" id="WP_311630354.1">
    <property type="nucleotide sequence ID" value="NZ_JAVREN010000011.1"/>
</dbReference>